<organism evidence="8 9">
    <name type="scientific">Cryptococcus floricola</name>
    <dbReference type="NCBI Taxonomy" id="2591691"/>
    <lineage>
        <taxon>Eukaryota</taxon>
        <taxon>Fungi</taxon>
        <taxon>Dikarya</taxon>
        <taxon>Basidiomycota</taxon>
        <taxon>Agaricomycotina</taxon>
        <taxon>Tremellomycetes</taxon>
        <taxon>Tremellales</taxon>
        <taxon>Cryptococcaceae</taxon>
        <taxon>Cryptococcus</taxon>
    </lineage>
</organism>
<dbReference type="GO" id="GO:0006120">
    <property type="term" value="P:mitochondrial electron transport, NADH to ubiquinone"/>
    <property type="evidence" value="ECO:0007669"/>
    <property type="project" value="InterPro"/>
</dbReference>
<name>A0A5D3AS32_9TREE</name>
<keyword evidence="9" id="KW-1185">Reference proteome</keyword>
<dbReference type="InterPro" id="IPR039205">
    <property type="entry name" value="NDUFA11"/>
</dbReference>
<evidence type="ECO:0000256" key="7">
    <source>
        <dbReference type="SAM" id="MobiDB-lite"/>
    </source>
</evidence>
<evidence type="ECO:0000256" key="2">
    <source>
        <dbReference type="ARBA" id="ARBA00022692"/>
    </source>
</evidence>
<dbReference type="GO" id="GO:0005743">
    <property type="term" value="C:mitochondrial inner membrane"/>
    <property type="evidence" value="ECO:0007669"/>
    <property type="project" value="UniProtKB-SubCell"/>
</dbReference>
<keyword evidence="4" id="KW-1133">Transmembrane helix</keyword>
<evidence type="ECO:0000256" key="4">
    <source>
        <dbReference type="ARBA" id="ARBA00022989"/>
    </source>
</evidence>
<dbReference type="Proteomes" id="UP000322245">
    <property type="component" value="Unassembled WGS sequence"/>
</dbReference>
<proteinExistence type="predicted"/>
<keyword evidence="6" id="KW-0472">Membrane</keyword>
<feature type="region of interest" description="Disordered" evidence="7">
    <location>
        <begin position="169"/>
        <end position="191"/>
    </location>
</feature>
<evidence type="ECO:0000256" key="1">
    <source>
        <dbReference type="ARBA" id="ARBA00004448"/>
    </source>
</evidence>
<dbReference type="PANTHER" id="PTHR21382">
    <property type="entry name" value="NADH-UBIQUINONE OXIDOREDUCTASE SUBUNIT"/>
    <property type="match status" value="1"/>
</dbReference>
<dbReference type="EMBL" id="NIDF01000109">
    <property type="protein sequence ID" value="TYJ52943.1"/>
    <property type="molecule type" value="Genomic_DNA"/>
</dbReference>
<comment type="subcellular location">
    <subcellularLocation>
        <location evidence="1">Mitochondrion inner membrane</location>
        <topology evidence="1">Multi-pass membrane protein</topology>
    </subcellularLocation>
</comment>
<gene>
    <name evidence="8" type="ORF">B9479_006455</name>
</gene>
<evidence type="ECO:0000256" key="3">
    <source>
        <dbReference type="ARBA" id="ARBA00022792"/>
    </source>
</evidence>
<keyword evidence="3" id="KW-0999">Mitochondrion inner membrane</keyword>
<accession>A0A5D3AS32</accession>
<dbReference type="GO" id="GO:0045271">
    <property type="term" value="C:respiratory chain complex I"/>
    <property type="evidence" value="ECO:0007669"/>
    <property type="project" value="InterPro"/>
</dbReference>
<comment type="caution">
    <text evidence="8">The sequence shown here is derived from an EMBL/GenBank/DDBJ whole genome shotgun (WGS) entry which is preliminary data.</text>
</comment>
<reference evidence="8 9" key="1">
    <citation type="submission" date="2017-05" db="EMBL/GenBank/DDBJ databases">
        <title>The Genome Sequence of Tsuchiyaea wingfieldii DSM 27421.</title>
        <authorList>
            <person name="Cuomo C."/>
            <person name="Passer A."/>
            <person name="Billmyre B."/>
            <person name="Heitman J."/>
        </authorList>
    </citation>
    <scope>NUCLEOTIDE SEQUENCE [LARGE SCALE GENOMIC DNA]</scope>
    <source>
        <strain evidence="8 9">DSM 27421</strain>
    </source>
</reference>
<dbReference type="Pfam" id="PF02466">
    <property type="entry name" value="Tim17"/>
    <property type="match status" value="1"/>
</dbReference>
<keyword evidence="2" id="KW-0812">Transmembrane</keyword>
<keyword evidence="5" id="KW-0496">Mitochondrion</keyword>
<evidence type="ECO:0000313" key="9">
    <source>
        <dbReference type="Proteomes" id="UP000322245"/>
    </source>
</evidence>
<evidence type="ECO:0000256" key="6">
    <source>
        <dbReference type="ARBA" id="ARBA00023136"/>
    </source>
</evidence>
<sequence length="191" mass="19892">MSSSAHPLLPPLPARSISTTYFVPSVHEEHIFHPHPALASATKVTLQSAGVGLLVSAVQNALQKHNAGALGVFTRTGSTITLFATMGFSYSYFTSFTANQRETDDALNAAAGGCAAGFIAGVQHKSLPVAVGACAGMAALLGTFSAAGGSFTGVDRKWLPRPQREEIRQSFFKKQQPAGAGADADAEEDEE</sequence>
<protein>
    <submittedName>
        <fullName evidence="8">Uncharacterized protein</fullName>
    </submittedName>
</protein>
<dbReference type="PANTHER" id="PTHR21382:SF1">
    <property type="entry name" value="NADH DEHYDROGENASE [UBIQUINONE] 1 ALPHA SUBCOMPLEX SUBUNIT 11"/>
    <property type="match status" value="1"/>
</dbReference>
<evidence type="ECO:0000313" key="8">
    <source>
        <dbReference type="EMBL" id="TYJ52943.1"/>
    </source>
</evidence>
<dbReference type="AlphaFoldDB" id="A0A5D3AS32"/>
<evidence type="ECO:0000256" key="5">
    <source>
        <dbReference type="ARBA" id="ARBA00023128"/>
    </source>
</evidence>